<evidence type="ECO:0000313" key="1">
    <source>
        <dbReference type="EMBL" id="QJB00979.1"/>
    </source>
</evidence>
<dbReference type="EMBL" id="MT143892">
    <property type="protein sequence ID" value="QJB04917.1"/>
    <property type="molecule type" value="Genomic_DNA"/>
</dbReference>
<dbReference type="Gene3D" id="1.10.3230.30">
    <property type="entry name" value="Phage gp6-like head-tail connector protein"/>
    <property type="match status" value="1"/>
</dbReference>
<gene>
    <name evidence="1" type="ORF">MM171A00156_0073</name>
    <name evidence="2" type="ORF">MM171B00154_0028</name>
</gene>
<organism evidence="1">
    <name type="scientific">viral metagenome</name>
    <dbReference type="NCBI Taxonomy" id="1070528"/>
    <lineage>
        <taxon>unclassified sequences</taxon>
        <taxon>metagenomes</taxon>
        <taxon>organismal metagenomes</taxon>
    </lineage>
</organism>
<accession>A0A6M3M7V2</accession>
<sequence>MSFVTLAEAKLHLRTEGTDEDALIGIYIAAAEQAAVKALDRGVYADNTALQAAMVAAPAALTAATAAYTAALTVADAMTDTTEQAAALQVAETAYMRAQVAYRQVFDGIVVNEAIKAAVLLTVGHLYANREDVVIGASVAALPNGADFLLQPYKVYA</sequence>
<dbReference type="EMBL" id="MT143703">
    <property type="protein sequence ID" value="QJB00979.1"/>
    <property type="molecule type" value="Genomic_DNA"/>
</dbReference>
<proteinExistence type="predicted"/>
<dbReference type="InterPro" id="IPR021146">
    <property type="entry name" value="Phage_gp6-like_head-tail"/>
</dbReference>
<dbReference type="Pfam" id="PF05135">
    <property type="entry name" value="Phage_connect_1"/>
    <property type="match status" value="1"/>
</dbReference>
<dbReference type="InterPro" id="IPR006450">
    <property type="entry name" value="Phage_HK97_gp6-like"/>
</dbReference>
<evidence type="ECO:0000313" key="2">
    <source>
        <dbReference type="EMBL" id="QJB04917.1"/>
    </source>
</evidence>
<dbReference type="AlphaFoldDB" id="A0A6M3M7V2"/>
<reference evidence="1" key="1">
    <citation type="submission" date="2020-03" db="EMBL/GenBank/DDBJ databases">
        <title>The deep terrestrial virosphere.</title>
        <authorList>
            <person name="Holmfeldt K."/>
            <person name="Nilsson E."/>
            <person name="Simone D."/>
            <person name="Lopez-Fernandez M."/>
            <person name="Wu X."/>
            <person name="de Brujin I."/>
            <person name="Lundin D."/>
            <person name="Andersson A."/>
            <person name="Bertilsson S."/>
            <person name="Dopson M."/>
        </authorList>
    </citation>
    <scope>NUCLEOTIDE SEQUENCE</scope>
    <source>
        <strain evidence="1">MM171A00156</strain>
        <strain evidence="2">MM171B00154</strain>
    </source>
</reference>
<dbReference type="CDD" id="cd08054">
    <property type="entry name" value="gp6"/>
    <property type="match status" value="1"/>
</dbReference>
<protein>
    <submittedName>
        <fullName evidence="1">Putative head-tail connector</fullName>
    </submittedName>
</protein>
<dbReference type="NCBIfam" id="TIGR01560">
    <property type="entry name" value="put_DNA_pack"/>
    <property type="match status" value="2"/>
</dbReference>
<name>A0A6M3M7V2_9ZZZZ</name>